<dbReference type="Pfam" id="PF12937">
    <property type="entry name" value="F-box-like"/>
    <property type="match status" value="1"/>
</dbReference>
<keyword evidence="4" id="KW-1185">Reference proteome</keyword>
<organism evidence="4">
    <name type="scientific">Chaetomium thermophilum (strain DSM 1495 / CBS 144.50 / IMI 039719)</name>
    <name type="common">Thermochaetoides thermophila</name>
    <dbReference type="NCBI Taxonomy" id="759272"/>
    <lineage>
        <taxon>Eukaryota</taxon>
        <taxon>Fungi</taxon>
        <taxon>Dikarya</taxon>
        <taxon>Ascomycota</taxon>
        <taxon>Pezizomycotina</taxon>
        <taxon>Sordariomycetes</taxon>
        <taxon>Sordariomycetidae</taxon>
        <taxon>Sordariales</taxon>
        <taxon>Chaetomiaceae</taxon>
        <taxon>Thermochaetoides</taxon>
    </lineage>
</organism>
<feature type="region of interest" description="Disordered" evidence="1">
    <location>
        <begin position="132"/>
        <end position="159"/>
    </location>
</feature>
<feature type="domain" description="F-box" evidence="2">
    <location>
        <begin position="4"/>
        <end position="52"/>
    </location>
</feature>
<proteinExistence type="predicted"/>
<dbReference type="GeneID" id="18257574"/>
<dbReference type="InterPro" id="IPR036047">
    <property type="entry name" value="F-box-like_dom_sf"/>
</dbReference>
<evidence type="ECO:0000256" key="1">
    <source>
        <dbReference type="SAM" id="MobiDB-lite"/>
    </source>
</evidence>
<dbReference type="InterPro" id="IPR001810">
    <property type="entry name" value="F-box_dom"/>
</dbReference>
<dbReference type="Proteomes" id="UP000008066">
    <property type="component" value="Unassembled WGS sequence"/>
</dbReference>
<dbReference type="SUPFAM" id="SSF81383">
    <property type="entry name" value="F-box domain"/>
    <property type="match status" value="1"/>
</dbReference>
<dbReference type="eggNOG" id="ENOG502SGAZ">
    <property type="taxonomic scope" value="Eukaryota"/>
</dbReference>
<dbReference type="OMA" id="LECFHPS"/>
<dbReference type="Gene3D" id="1.20.1280.50">
    <property type="match status" value="1"/>
</dbReference>
<gene>
    <name evidence="3" type="ORF">CTHT_0035360</name>
</gene>
<dbReference type="OrthoDB" id="9981546at2759"/>
<protein>
    <recommendedName>
        <fullName evidence="2">F-box domain-containing protein</fullName>
    </recommendedName>
</protein>
<evidence type="ECO:0000313" key="4">
    <source>
        <dbReference type="Proteomes" id="UP000008066"/>
    </source>
</evidence>
<dbReference type="KEGG" id="cthr:CTHT_0035360"/>
<dbReference type="AlphaFoldDB" id="G0S6R8"/>
<dbReference type="HOGENOM" id="CLU_044875_0_0_1"/>
<name>G0S6R8_CHATD</name>
<evidence type="ECO:0000313" key="3">
    <source>
        <dbReference type="EMBL" id="EGS21670.1"/>
    </source>
</evidence>
<dbReference type="PROSITE" id="PS50181">
    <property type="entry name" value="FBOX"/>
    <property type="match status" value="1"/>
</dbReference>
<feature type="compositionally biased region" description="Low complexity" evidence="1">
    <location>
        <begin position="143"/>
        <end position="153"/>
    </location>
</feature>
<sequence>MEPQPSIESLPNEILISVLSHLPTRSLLPLSSISRRFYFVTQSILRQRLKRATSSLSSDYRLILECYHPAAALSTPYLFCNYLHTDIVDGGYLCEPVDEDAPSISPEPHDWSLSRHRIENIYSHFRPVVQQENRSGRVRYPRRQQQQQQSNRAQQEERLEEKYPYQDIELGLGELFSQLCTVTNLVRLRPRPGLFLTHVNVSDNVIRVERDWLAAQAKADESRILWVDEKYTVGLRFRVEERDVRDQHPVLAAADEELPAVYRLEFEELLVRAGTILLMVEKSEVQRDSATEGNAVVIAFDG</sequence>
<dbReference type="EMBL" id="GL988041">
    <property type="protein sequence ID" value="EGS21670.1"/>
    <property type="molecule type" value="Genomic_DNA"/>
</dbReference>
<accession>G0S6R8</accession>
<evidence type="ECO:0000259" key="2">
    <source>
        <dbReference type="PROSITE" id="PS50181"/>
    </source>
</evidence>
<dbReference type="RefSeq" id="XP_006693966.1">
    <property type="nucleotide sequence ID" value="XM_006693903.1"/>
</dbReference>
<dbReference type="SMART" id="SM00256">
    <property type="entry name" value="FBOX"/>
    <property type="match status" value="1"/>
</dbReference>
<reference evidence="3 4" key="1">
    <citation type="journal article" date="2011" name="Cell">
        <title>Insight into structure and assembly of the nuclear pore complex by utilizing the genome of a eukaryotic thermophile.</title>
        <authorList>
            <person name="Amlacher S."/>
            <person name="Sarges P."/>
            <person name="Flemming D."/>
            <person name="van Noort V."/>
            <person name="Kunze R."/>
            <person name="Devos D.P."/>
            <person name="Arumugam M."/>
            <person name="Bork P."/>
            <person name="Hurt E."/>
        </authorList>
    </citation>
    <scope>NUCLEOTIDE SEQUENCE [LARGE SCALE GENOMIC DNA]</scope>
    <source>
        <strain evidence="4">DSM 1495 / CBS 144.50 / IMI 039719</strain>
    </source>
</reference>